<dbReference type="InterPro" id="IPR047655">
    <property type="entry name" value="Transpos_IS630-like"/>
</dbReference>
<evidence type="ECO:0000313" key="4">
    <source>
        <dbReference type="Proteomes" id="UP000635565"/>
    </source>
</evidence>
<evidence type="ECO:0000313" key="2">
    <source>
        <dbReference type="EMBL" id="GHO82653.1"/>
    </source>
</evidence>
<name>A0ABQ3V995_9CHLR</name>
<sequence length="222" mass="25847">MEDVLEVYTRLYDPRFPQVCMDESAKQLLQDKREPLPMQPGQPERVDYTFEAAGMRKIFLACEPLAGKRFVNVTERRTSEDWAHFIRELVDVEYPDAEKIVLVMDNLSTHTPSALYQTFPPTEARRILRTLEIHDTPVHGSWLNMAEIELSALARQCLSRRIGTQEELEREVHAWQQKRNEEAITVNWRFTTADARIKLKRLYPSLEKKKSPSPTGNVAKHD</sequence>
<keyword evidence="4" id="KW-1185">Reference proteome</keyword>
<protein>
    <recommendedName>
        <fullName evidence="1">Tc1-like transposase DDE domain-containing protein</fullName>
    </recommendedName>
</protein>
<feature type="domain" description="Tc1-like transposase DDE" evidence="1">
    <location>
        <begin position="19"/>
        <end position="168"/>
    </location>
</feature>
<organism evidence="3 4">
    <name type="scientific">Dictyobacter formicarum</name>
    <dbReference type="NCBI Taxonomy" id="2778368"/>
    <lineage>
        <taxon>Bacteria</taxon>
        <taxon>Bacillati</taxon>
        <taxon>Chloroflexota</taxon>
        <taxon>Ktedonobacteria</taxon>
        <taxon>Ktedonobacterales</taxon>
        <taxon>Dictyobacteraceae</taxon>
        <taxon>Dictyobacter</taxon>
    </lineage>
</organism>
<evidence type="ECO:0000313" key="3">
    <source>
        <dbReference type="EMBL" id="GHO82697.1"/>
    </source>
</evidence>
<gene>
    <name evidence="2" type="ORF">KSZ_06590</name>
    <name evidence="3" type="ORF">KSZ_07030</name>
</gene>
<evidence type="ECO:0000259" key="1">
    <source>
        <dbReference type="Pfam" id="PF13358"/>
    </source>
</evidence>
<dbReference type="Pfam" id="PF13358">
    <property type="entry name" value="DDE_3"/>
    <property type="match status" value="1"/>
</dbReference>
<dbReference type="NCBIfam" id="NF033545">
    <property type="entry name" value="transpos_IS630"/>
    <property type="match status" value="1"/>
</dbReference>
<proteinExistence type="predicted"/>
<dbReference type="Proteomes" id="UP000635565">
    <property type="component" value="Unassembled WGS sequence"/>
</dbReference>
<accession>A0ABQ3V995</accession>
<comment type="caution">
    <text evidence="3">The sequence shown here is derived from an EMBL/GenBank/DDBJ whole genome shotgun (WGS) entry which is preliminary data.</text>
</comment>
<dbReference type="InterPro" id="IPR038717">
    <property type="entry name" value="Tc1-like_DDE_dom"/>
</dbReference>
<reference evidence="3 4" key="1">
    <citation type="journal article" date="2021" name="Int. J. Syst. Evol. Microbiol.">
        <title>Reticulibacter mediterranei gen. nov., sp. nov., within the new family Reticulibacteraceae fam. nov., and Ktedonospora formicarum gen. nov., sp. nov., Ktedonobacter robiniae sp. nov., Dictyobacter formicarum sp. nov. and Dictyobacter arantiisoli sp. nov., belonging to the class Ktedonobacteria.</title>
        <authorList>
            <person name="Yabe S."/>
            <person name="Zheng Y."/>
            <person name="Wang C.M."/>
            <person name="Sakai Y."/>
            <person name="Abe K."/>
            <person name="Yokota A."/>
            <person name="Donadio S."/>
            <person name="Cavaletti L."/>
            <person name="Monciardini P."/>
        </authorList>
    </citation>
    <scope>NUCLEOTIDE SEQUENCE [LARGE SCALE GENOMIC DNA]</scope>
    <source>
        <strain evidence="3 4">SOSP1-9</strain>
    </source>
</reference>
<dbReference type="EMBL" id="BNJJ01000002">
    <property type="protein sequence ID" value="GHO82697.1"/>
    <property type="molecule type" value="Genomic_DNA"/>
</dbReference>
<dbReference type="EMBL" id="BNJJ01000002">
    <property type="protein sequence ID" value="GHO82653.1"/>
    <property type="molecule type" value="Genomic_DNA"/>
</dbReference>